<gene>
    <name evidence="1" type="ORF">MNBD_ACTINO01-1495</name>
</gene>
<dbReference type="Gene3D" id="3.40.50.2300">
    <property type="match status" value="2"/>
</dbReference>
<protein>
    <submittedName>
        <fullName evidence="1">Uncharacterized protein</fullName>
    </submittedName>
</protein>
<proteinExistence type="predicted"/>
<sequence>PAAPLYDKVFFQSAYNVGWGTDTPGNDEMMAALAAAYPDRRASDAFIIGWDQAITMRKVLETAIANGDLTKAGVVAAANTIEDVDFGGAAPNQSYAGTPNDYVQRSLAIMDPDLALYTAAGGAEQTVSQEGATTGSVMLKDFFIGDAAAAYDFTAPCYEL</sequence>
<dbReference type="AlphaFoldDB" id="A0A3B0SNW7"/>
<dbReference type="EMBL" id="UOEI01000564">
    <property type="protein sequence ID" value="VAW07981.1"/>
    <property type="molecule type" value="Genomic_DNA"/>
</dbReference>
<reference evidence="1" key="1">
    <citation type="submission" date="2018-06" db="EMBL/GenBank/DDBJ databases">
        <authorList>
            <person name="Zhirakovskaya E."/>
        </authorList>
    </citation>
    <scope>NUCLEOTIDE SEQUENCE</scope>
</reference>
<dbReference type="SUPFAM" id="SSF53822">
    <property type="entry name" value="Periplasmic binding protein-like I"/>
    <property type="match status" value="1"/>
</dbReference>
<organism evidence="1">
    <name type="scientific">hydrothermal vent metagenome</name>
    <dbReference type="NCBI Taxonomy" id="652676"/>
    <lineage>
        <taxon>unclassified sequences</taxon>
        <taxon>metagenomes</taxon>
        <taxon>ecological metagenomes</taxon>
    </lineage>
</organism>
<dbReference type="InterPro" id="IPR028082">
    <property type="entry name" value="Peripla_BP_I"/>
</dbReference>
<name>A0A3B0SNW7_9ZZZZ</name>
<evidence type="ECO:0000313" key="1">
    <source>
        <dbReference type="EMBL" id="VAW07981.1"/>
    </source>
</evidence>
<accession>A0A3B0SNW7</accession>
<feature type="non-terminal residue" evidence="1">
    <location>
        <position position="1"/>
    </location>
</feature>